<dbReference type="Gene3D" id="3.90.730.10">
    <property type="entry name" value="Ribonuclease T2-like"/>
    <property type="match status" value="1"/>
</dbReference>
<name>A0A5J5BY44_9ASTE</name>
<dbReference type="EMBL" id="CM018032">
    <property type="protein sequence ID" value="KAA8548015.1"/>
    <property type="molecule type" value="Genomic_DNA"/>
</dbReference>
<proteinExistence type="predicted"/>
<dbReference type="AlphaFoldDB" id="A0A5J5BY44"/>
<dbReference type="GO" id="GO:0033897">
    <property type="term" value="F:ribonuclease T2 activity"/>
    <property type="evidence" value="ECO:0007669"/>
    <property type="project" value="InterPro"/>
</dbReference>
<keyword evidence="2" id="KW-1185">Reference proteome</keyword>
<dbReference type="InterPro" id="IPR036430">
    <property type="entry name" value="RNase_T2-like_sf"/>
</dbReference>
<reference evidence="1 2" key="1">
    <citation type="submission" date="2019-09" db="EMBL/GenBank/DDBJ databases">
        <title>A chromosome-level genome assembly of the Chinese tupelo Nyssa sinensis.</title>
        <authorList>
            <person name="Yang X."/>
            <person name="Kang M."/>
            <person name="Yang Y."/>
            <person name="Xiong H."/>
            <person name="Wang M."/>
            <person name="Zhang Z."/>
            <person name="Wang Z."/>
            <person name="Wu H."/>
            <person name="Ma T."/>
            <person name="Liu J."/>
            <person name="Xi Z."/>
        </authorList>
    </citation>
    <scope>NUCLEOTIDE SEQUENCE [LARGE SCALE GENOMIC DNA]</scope>
    <source>
        <strain evidence="1">J267</strain>
        <tissue evidence="1">Leaf</tissue>
    </source>
</reference>
<gene>
    <name evidence="1" type="ORF">F0562_004444</name>
</gene>
<dbReference type="SUPFAM" id="SSF55895">
    <property type="entry name" value="Ribonuclease Rh-like"/>
    <property type="match status" value="1"/>
</dbReference>
<dbReference type="Proteomes" id="UP000325577">
    <property type="component" value="Linkage Group LG1"/>
</dbReference>
<sequence length="204" mass="22879">MSSKSERKRLWWAANTIKHHISHVLMLLMKGRVRVFHGWPFGRDEEVREVGPVEAFGIDGGRWFVTGERMWRLMVPMEERGRSVCCLCEMGVLSDGGLEIELAFVVKSIAKKDTLRGSVLQFVPVIGPETWPVTFCASGANCVPGLPRNFTLHDLWPANSKGVTIRHCHSNTSRLNSTVSLSTLSLLHENPFGILISYVFICTV</sequence>
<evidence type="ECO:0000313" key="2">
    <source>
        <dbReference type="Proteomes" id="UP000325577"/>
    </source>
</evidence>
<dbReference type="GO" id="GO:0003723">
    <property type="term" value="F:RNA binding"/>
    <property type="evidence" value="ECO:0007669"/>
    <property type="project" value="InterPro"/>
</dbReference>
<organism evidence="1 2">
    <name type="scientific">Nyssa sinensis</name>
    <dbReference type="NCBI Taxonomy" id="561372"/>
    <lineage>
        <taxon>Eukaryota</taxon>
        <taxon>Viridiplantae</taxon>
        <taxon>Streptophyta</taxon>
        <taxon>Embryophyta</taxon>
        <taxon>Tracheophyta</taxon>
        <taxon>Spermatophyta</taxon>
        <taxon>Magnoliopsida</taxon>
        <taxon>eudicotyledons</taxon>
        <taxon>Gunneridae</taxon>
        <taxon>Pentapetalae</taxon>
        <taxon>asterids</taxon>
        <taxon>Cornales</taxon>
        <taxon>Nyssaceae</taxon>
        <taxon>Nyssa</taxon>
    </lineage>
</organism>
<accession>A0A5J5BY44</accession>
<evidence type="ECO:0000313" key="1">
    <source>
        <dbReference type="EMBL" id="KAA8548015.1"/>
    </source>
</evidence>
<protein>
    <submittedName>
        <fullName evidence="1">Uncharacterized protein</fullName>
    </submittedName>
</protein>